<evidence type="ECO:0000256" key="1">
    <source>
        <dbReference type="SAM" id="Coils"/>
    </source>
</evidence>
<dbReference type="Proteomes" id="UP000623467">
    <property type="component" value="Unassembled WGS sequence"/>
</dbReference>
<keyword evidence="1" id="KW-0175">Coiled coil</keyword>
<dbReference type="EMBL" id="JACAZH010000034">
    <property type="protein sequence ID" value="KAF7337315.1"/>
    <property type="molecule type" value="Genomic_DNA"/>
</dbReference>
<evidence type="ECO:0000313" key="3">
    <source>
        <dbReference type="Proteomes" id="UP000623467"/>
    </source>
</evidence>
<evidence type="ECO:0000313" key="2">
    <source>
        <dbReference type="EMBL" id="KAF7337315.1"/>
    </source>
</evidence>
<reference evidence="2" key="1">
    <citation type="submission" date="2020-05" db="EMBL/GenBank/DDBJ databases">
        <title>Mycena genomes resolve the evolution of fungal bioluminescence.</title>
        <authorList>
            <person name="Tsai I.J."/>
        </authorList>
    </citation>
    <scope>NUCLEOTIDE SEQUENCE</scope>
    <source>
        <strain evidence="2">160909Yilan</strain>
    </source>
</reference>
<feature type="coiled-coil region" evidence="1">
    <location>
        <begin position="273"/>
        <end position="325"/>
    </location>
</feature>
<keyword evidence="3" id="KW-1185">Reference proteome</keyword>
<accession>A0A8H7CH85</accession>
<dbReference type="OrthoDB" id="3060478at2759"/>
<gene>
    <name evidence="2" type="ORF">MSAN_02256700</name>
</gene>
<organism evidence="2 3">
    <name type="scientific">Mycena sanguinolenta</name>
    <dbReference type="NCBI Taxonomy" id="230812"/>
    <lineage>
        <taxon>Eukaryota</taxon>
        <taxon>Fungi</taxon>
        <taxon>Dikarya</taxon>
        <taxon>Basidiomycota</taxon>
        <taxon>Agaricomycotina</taxon>
        <taxon>Agaricomycetes</taxon>
        <taxon>Agaricomycetidae</taxon>
        <taxon>Agaricales</taxon>
        <taxon>Marasmiineae</taxon>
        <taxon>Mycenaceae</taxon>
        <taxon>Mycena</taxon>
    </lineage>
</organism>
<comment type="caution">
    <text evidence="2">The sequence shown here is derived from an EMBL/GenBank/DDBJ whole genome shotgun (WGS) entry which is preliminary data.</text>
</comment>
<dbReference type="AlphaFoldDB" id="A0A8H7CH85"/>
<proteinExistence type="predicted"/>
<protein>
    <submittedName>
        <fullName evidence="2">Uncharacterized protein</fullName>
    </submittedName>
</protein>
<sequence>MAIEPKKAIQQLLDAFKESQGRIQSLERILVLERQAAQDALSGAAQNHAQSLQETLARERDAARDALSRVKTGYLEISFKHEAEISALRKEIAVLREDSAKLQTDKDDEEETIHLRAKYEGLKTTHRELKRAFSELDAKQADLVSNAAACQELALEATRAKGVADEALRDLQNKHNALKAKKARKSAKDCSEQVAALTADSLSWFPSITNTGVSSKAKSSQESYSKLDRVYKEELELSAEVLKRYDKLSATNKDITQKYLALVESTTQMKKTCDELEAQNLKLHQDHQALSARRLKTCTEVVAEAEKMKRETAQLRATINTLYDEARVQENRLESVLNVNQAFRSRVQNGRVSIEVARVLYDDFMHTFPTFVLSRPNFLSLQPVAKIGINLAEYLAADQVCAGAVNSALYLPLRTVWCSTEHIHLLAFIPTHQYDKRGTWTQTEDIPKLVGSWREVFIDLNGSIFYVGTYKCHDLRFLCPGGTPPPDVVSPLEMVRAARLEVLPLEERSSAINYFFPSGIIDADCMGMQCVGFNTILYDALLRRSSGVKREREDFSPAQWQRDPKRTRLDAVFPPINTL</sequence>
<name>A0A8H7CH85_9AGAR</name>
<feature type="coiled-coil region" evidence="1">
    <location>
        <begin position="9"/>
        <end position="112"/>
    </location>
</feature>